<dbReference type="Pfam" id="PF13193">
    <property type="entry name" value="AMP-binding_C"/>
    <property type="match status" value="1"/>
</dbReference>
<keyword evidence="1 4" id="KW-0436">Ligase</keyword>
<evidence type="ECO:0000256" key="1">
    <source>
        <dbReference type="ARBA" id="ARBA00022598"/>
    </source>
</evidence>
<dbReference type="PANTHER" id="PTHR43352">
    <property type="entry name" value="ACETYL-COA SYNTHETASE"/>
    <property type="match status" value="1"/>
</dbReference>
<dbReference type="RefSeq" id="WP_189958276.1">
    <property type="nucleotide sequence ID" value="NZ_BMVG01000035.1"/>
</dbReference>
<comment type="caution">
    <text evidence="4">The sequence shown here is derived from an EMBL/GenBank/DDBJ whole genome shotgun (WGS) entry which is preliminary data.</text>
</comment>
<dbReference type="SUPFAM" id="SSF56801">
    <property type="entry name" value="Acetyl-CoA synthetase-like"/>
    <property type="match status" value="1"/>
</dbReference>
<evidence type="ECO:0000313" key="4">
    <source>
        <dbReference type="EMBL" id="GHE12683.1"/>
    </source>
</evidence>
<dbReference type="GO" id="GO:0016878">
    <property type="term" value="F:acid-thiol ligase activity"/>
    <property type="evidence" value="ECO:0007669"/>
    <property type="project" value="TreeGrafter"/>
</dbReference>
<accession>A0A918YRG4</accession>
<feature type="domain" description="AMP-dependent synthetase/ligase" evidence="2">
    <location>
        <begin position="36"/>
        <end position="386"/>
    </location>
</feature>
<dbReference type="GO" id="GO:0016405">
    <property type="term" value="F:CoA-ligase activity"/>
    <property type="evidence" value="ECO:0007669"/>
    <property type="project" value="InterPro"/>
</dbReference>
<dbReference type="InterPro" id="IPR000873">
    <property type="entry name" value="AMP-dep_synth/lig_dom"/>
</dbReference>
<dbReference type="GO" id="GO:0044550">
    <property type="term" value="P:secondary metabolite biosynthetic process"/>
    <property type="evidence" value="ECO:0007669"/>
    <property type="project" value="TreeGrafter"/>
</dbReference>
<dbReference type="AlphaFoldDB" id="A0A918YRG4"/>
<dbReference type="Proteomes" id="UP000655443">
    <property type="component" value="Unassembled WGS sequence"/>
</dbReference>
<dbReference type="InterPro" id="IPR042099">
    <property type="entry name" value="ANL_N_sf"/>
</dbReference>
<dbReference type="Pfam" id="PF00501">
    <property type="entry name" value="AMP-binding"/>
    <property type="match status" value="1"/>
</dbReference>
<proteinExistence type="predicted"/>
<evidence type="ECO:0000259" key="2">
    <source>
        <dbReference type="Pfam" id="PF00501"/>
    </source>
</evidence>
<reference evidence="4" key="2">
    <citation type="submission" date="2020-09" db="EMBL/GenBank/DDBJ databases">
        <authorList>
            <person name="Sun Q."/>
            <person name="Ohkuma M."/>
        </authorList>
    </citation>
    <scope>NUCLEOTIDE SEQUENCE</scope>
    <source>
        <strain evidence="4">JCM 4714</strain>
    </source>
</reference>
<dbReference type="EMBL" id="BMVG01000035">
    <property type="protein sequence ID" value="GHE12683.1"/>
    <property type="molecule type" value="Genomic_DNA"/>
</dbReference>
<evidence type="ECO:0000313" key="5">
    <source>
        <dbReference type="Proteomes" id="UP000655443"/>
    </source>
</evidence>
<dbReference type="GO" id="GO:0005524">
    <property type="term" value="F:ATP binding"/>
    <property type="evidence" value="ECO:0007669"/>
    <property type="project" value="InterPro"/>
</dbReference>
<dbReference type="Gene3D" id="3.30.300.30">
    <property type="match status" value="1"/>
</dbReference>
<evidence type="ECO:0000259" key="3">
    <source>
        <dbReference type="Pfam" id="PF13193"/>
    </source>
</evidence>
<feature type="domain" description="AMP-binding enzyme C-terminal" evidence="3">
    <location>
        <begin position="436"/>
        <end position="512"/>
    </location>
</feature>
<dbReference type="NCBIfam" id="TIGR02262">
    <property type="entry name" value="benz_CoA_lig"/>
    <property type="match status" value="1"/>
</dbReference>
<dbReference type="InterPro" id="IPR025110">
    <property type="entry name" value="AMP-bd_C"/>
</dbReference>
<dbReference type="InterPro" id="IPR011957">
    <property type="entry name" value="Benz_CoA_lig"/>
</dbReference>
<protein>
    <submittedName>
        <fullName evidence="4">Benzoate--CoA ligase</fullName>
    </submittedName>
</protein>
<dbReference type="InterPro" id="IPR020845">
    <property type="entry name" value="AMP-binding_CS"/>
</dbReference>
<name>A0A918YRG4_9ACTN</name>
<reference evidence="4" key="1">
    <citation type="journal article" date="2014" name="Int. J. Syst. Evol. Microbiol.">
        <title>Complete genome sequence of Corynebacterium casei LMG S-19264T (=DSM 44701T), isolated from a smear-ripened cheese.</title>
        <authorList>
            <consortium name="US DOE Joint Genome Institute (JGI-PGF)"/>
            <person name="Walter F."/>
            <person name="Albersmeier A."/>
            <person name="Kalinowski J."/>
            <person name="Ruckert C."/>
        </authorList>
    </citation>
    <scope>NUCLEOTIDE SEQUENCE</scope>
    <source>
        <strain evidence="4">JCM 4714</strain>
    </source>
</reference>
<dbReference type="Gene3D" id="3.40.50.12780">
    <property type="entry name" value="N-terminal domain of ligase-like"/>
    <property type="match status" value="1"/>
</dbReference>
<gene>
    <name evidence="4" type="primary">badA</name>
    <name evidence="4" type="ORF">GCM10010339_77110</name>
</gene>
<sequence length="527" mass="55169">MGSAADAVDDTDAVGSVERNAGWWYLDRHLSGAGADALCLLCGDEQLTYRQLHALVCRVARVFTAAGIAPGQRIALALHDTPDFVAYVLAALRVGAVPVPVAPLLTVAEQRYVVADCGASAVVVEDGAGPLAAELAGGPDGVPLWCRRPGPGAVRCLPEEARRAAPLTGVVPRADEDVAVLQYTSGSTGRPKGVVHLHRGLLAFPEGIVRHLGVTRHDRVLSTAKLPFGYGFGNSLLLPLSVGASAVLLPGRAEPHAVAALLRRARPTLLFAVPTLYAALLALPRAEQSLDFSGVRLAVAAGEPLGARLCTALADRFGLAVVNGLGATECLHIVTATLPGRVRPGSVGESVPGFEAEVCDEAGRPLPDGSPGRLRVRGPSVADRYWGRPELTARTFRDGWVHTGDTMVRDADAGWVHLGRSDDVLNVGGMKIAPTEVEDAIAAVDGVEACAVVGVQDADGLTRIAAQVVPRAGCAEGLAERIRAALRHSLPVFKRPRTLRLVDALPTTTTGKTARHAVRRQEQEPVS</sequence>
<organism evidence="4 5">
    <name type="scientific">Streptomyces alanosinicus</name>
    <dbReference type="NCBI Taxonomy" id="68171"/>
    <lineage>
        <taxon>Bacteria</taxon>
        <taxon>Bacillati</taxon>
        <taxon>Actinomycetota</taxon>
        <taxon>Actinomycetes</taxon>
        <taxon>Kitasatosporales</taxon>
        <taxon>Streptomycetaceae</taxon>
        <taxon>Streptomyces</taxon>
    </lineage>
</organism>
<dbReference type="PANTHER" id="PTHR43352:SF1">
    <property type="entry name" value="ANTHRANILATE--COA LIGASE"/>
    <property type="match status" value="1"/>
</dbReference>
<dbReference type="InterPro" id="IPR045851">
    <property type="entry name" value="AMP-bd_C_sf"/>
</dbReference>
<dbReference type="PROSITE" id="PS00455">
    <property type="entry name" value="AMP_BINDING"/>
    <property type="match status" value="1"/>
</dbReference>
<keyword evidence="5" id="KW-1185">Reference proteome</keyword>